<dbReference type="PANTHER" id="PTHR12215:SF10">
    <property type="entry name" value="L-AMINOADIPATE-SEMIALDEHYDE DEHYDROGENASE-PHOSPHOPANTETHEINYL TRANSFERASE"/>
    <property type="match status" value="1"/>
</dbReference>
<evidence type="ECO:0000256" key="2">
    <source>
        <dbReference type="ARBA" id="ARBA00022679"/>
    </source>
</evidence>
<reference evidence="4 5" key="1">
    <citation type="submission" date="2016-09" db="EMBL/GenBank/DDBJ databases">
        <title>Complete genome sequence of microbes from the polar regions.</title>
        <authorList>
            <person name="Liao L."/>
            <person name="Chen B."/>
        </authorList>
    </citation>
    <scope>NUCLEOTIDE SEQUENCE [LARGE SCALE GENOMIC DNA]</scope>
    <source>
        <strain evidence="4 5">ZS314</strain>
    </source>
</reference>
<dbReference type="GO" id="GO:0005829">
    <property type="term" value="C:cytosol"/>
    <property type="evidence" value="ECO:0007669"/>
    <property type="project" value="TreeGrafter"/>
</dbReference>
<sequence>MTGSPASGPHVVVVLRERAMTPAGDRALLVRVVAEATGVTPAEVEVSRRCARCGGDHGRPVLVHCGELGVDGIDLSLSRAGRSVAIAVSFAGPVGIDIESVAAASRAALDDVAFGPAERERLADADASPALRTAMWTAKEAVLKATGDGLRVDPRELEVSFAGRMRGAPRPALVGWPAAPVPIASFQLSALDAGPGLIGTIAVIADARPDIRQGR</sequence>
<evidence type="ECO:0000313" key="5">
    <source>
        <dbReference type="Proteomes" id="UP000464507"/>
    </source>
</evidence>
<dbReference type="InterPro" id="IPR050559">
    <property type="entry name" value="P-Pant_transferase_sf"/>
</dbReference>
<dbReference type="InterPro" id="IPR037143">
    <property type="entry name" value="4-PPantetheinyl_Trfase_dom_sf"/>
</dbReference>
<feature type="domain" description="4'-phosphopantetheinyl transferase" evidence="3">
    <location>
        <begin position="93"/>
        <end position="162"/>
    </location>
</feature>
<dbReference type="OrthoDB" id="190168at2"/>
<evidence type="ECO:0000259" key="3">
    <source>
        <dbReference type="Pfam" id="PF01648"/>
    </source>
</evidence>
<protein>
    <recommendedName>
        <fullName evidence="3">4'-phosphopantetheinyl transferase domain-containing protein</fullName>
    </recommendedName>
</protein>
<dbReference type="GO" id="GO:0019878">
    <property type="term" value="P:lysine biosynthetic process via aminoadipic acid"/>
    <property type="evidence" value="ECO:0007669"/>
    <property type="project" value="TreeGrafter"/>
</dbReference>
<dbReference type="AlphaFoldDB" id="A0A7L5AFH3"/>
<dbReference type="KEGG" id="mant:BHD05_05730"/>
<dbReference type="PANTHER" id="PTHR12215">
    <property type="entry name" value="PHOSPHOPANTETHEINE TRANSFERASE"/>
    <property type="match status" value="1"/>
</dbReference>
<evidence type="ECO:0000313" key="4">
    <source>
        <dbReference type="EMBL" id="QHO69220.1"/>
    </source>
</evidence>
<accession>A0A7L5AFH3</accession>
<keyword evidence="2" id="KW-0808">Transferase</keyword>
<dbReference type="RefSeq" id="WP_161885587.1">
    <property type="nucleotide sequence ID" value="NZ_CP017146.1"/>
</dbReference>
<gene>
    <name evidence="4" type="ORF">BHD05_05730</name>
</gene>
<comment type="similarity">
    <text evidence="1">Belongs to the P-Pant transferase superfamily. Gsp/Sfp/HetI/AcpT family.</text>
</comment>
<dbReference type="GO" id="GO:0008897">
    <property type="term" value="F:holo-[acyl-carrier-protein] synthase activity"/>
    <property type="evidence" value="ECO:0007669"/>
    <property type="project" value="InterPro"/>
</dbReference>
<evidence type="ECO:0000256" key="1">
    <source>
        <dbReference type="ARBA" id="ARBA00010990"/>
    </source>
</evidence>
<dbReference type="SUPFAM" id="SSF56214">
    <property type="entry name" value="4'-phosphopantetheinyl transferase"/>
    <property type="match status" value="1"/>
</dbReference>
<dbReference type="Gene3D" id="3.90.470.20">
    <property type="entry name" value="4'-phosphopantetheinyl transferase domain"/>
    <property type="match status" value="1"/>
</dbReference>
<dbReference type="EMBL" id="CP017146">
    <property type="protein sequence ID" value="QHO69220.1"/>
    <property type="molecule type" value="Genomic_DNA"/>
</dbReference>
<dbReference type="InterPro" id="IPR008278">
    <property type="entry name" value="4-PPantetheinyl_Trfase_dom"/>
</dbReference>
<keyword evidence="5" id="KW-1185">Reference proteome</keyword>
<dbReference type="Pfam" id="PF01648">
    <property type="entry name" value="ACPS"/>
    <property type="match status" value="1"/>
</dbReference>
<name>A0A7L5AFH3_9MICO</name>
<dbReference type="GO" id="GO:0000287">
    <property type="term" value="F:magnesium ion binding"/>
    <property type="evidence" value="ECO:0007669"/>
    <property type="project" value="InterPro"/>
</dbReference>
<dbReference type="Proteomes" id="UP000464507">
    <property type="component" value="Chromosome"/>
</dbReference>
<organism evidence="4 5">
    <name type="scientific">Marisediminicola antarctica</name>
    <dbReference type="NCBI Taxonomy" id="674079"/>
    <lineage>
        <taxon>Bacteria</taxon>
        <taxon>Bacillati</taxon>
        <taxon>Actinomycetota</taxon>
        <taxon>Actinomycetes</taxon>
        <taxon>Micrococcales</taxon>
        <taxon>Microbacteriaceae</taxon>
        <taxon>Marisediminicola</taxon>
    </lineage>
</organism>
<proteinExistence type="inferred from homology"/>